<sequence>MKPFILQFFQNLPFKKKESSRGFTLLEVLIATVMSSIVISSLLYFMIDIIRSNAAETAQKNTLQEMRLALEFMTDDLKEAVYVYTGDDFNNRNIEDVSNDGLLNSIDTSDDLEPILVFWKLEDVPYDSDDNLPNCEPLDDDQENECQELRISQRTYTLVAYVQDNNPTDTWDGESVIYRYQLRKYDDVSTLSRKDEYVDPVQDSSFANWPYNSDSQLPSNFSNPTINRNSEALVDFVDVPNNNNFSDDDVSCPDGYNRTPNNSSTSNSFYACVENTSGQKTVIVNLRGNPNGRVSFELDDNFTPLPTLNSSAILRGGR</sequence>
<dbReference type="SUPFAM" id="SSF54523">
    <property type="entry name" value="Pili subunits"/>
    <property type="match status" value="1"/>
</dbReference>
<dbReference type="InterPro" id="IPR012902">
    <property type="entry name" value="N_methyl_site"/>
</dbReference>
<keyword evidence="3" id="KW-1185">Reference proteome</keyword>
<keyword evidence="1" id="KW-0472">Membrane</keyword>
<dbReference type="OrthoDB" id="461075at2"/>
<evidence type="ECO:0000313" key="3">
    <source>
        <dbReference type="Proteomes" id="UP000318453"/>
    </source>
</evidence>
<proteinExistence type="predicted"/>
<evidence type="ECO:0000313" key="2">
    <source>
        <dbReference type="EMBL" id="QDZ38496.1"/>
    </source>
</evidence>
<dbReference type="AlphaFoldDB" id="A0A5B8NHX5"/>
<keyword evidence="1" id="KW-1133">Transmembrane helix</keyword>
<gene>
    <name evidence="2" type="ORF">FRE64_00170</name>
</gene>
<dbReference type="NCBIfam" id="TIGR02532">
    <property type="entry name" value="IV_pilin_GFxxxE"/>
    <property type="match status" value="1"/>
</dbReference>
<dbReference type="InterPro" id="IPR045584">
    <property type="entry name" value="Pilin-like"/>
</dbReference>
<feature type="transmembrane region" description="Helical" evidence="1">
    <location>
        <begin position="25"/>
        <end position="47"/>
    </location>
</feature>
<dbReference type="Pfam" id="PF07963">
    <property type="entry name" value="N_methyl"/>
    <property type="match status" value="1"/>
</dbReference>
<organism evidence="2 3">
    <name type="scientific">Euhalothece natronophila Z-M001</name>
    <dbReference type="NCBI Taxonomy" id="522448"/>
    <lineage>
        <taxon>Bacteria</taxon>
        <taxon>Bacillati</taxon>
        <taxon>Cyanobacteriota</taxon>
        <taxon>Cyanophyceae</taxon>
        <taxon>Oscillatoriophycideae</taxon>
        <taxon>Chroococcales</taxon>
        <taxon>Halothecacae</taxon>
        <taxon>Halothece cluster</taxon>
        <taxon>Euhalothece</taxon>
    </lineage>
</organism>
<name>A0A5B8NHX5_9CHRO</name>
<dbReference type="RefSeq" id="WP_146294107.1">
    <property type="nucleotide sequence ID" value="NZ_CP042326.1"/>
</dbReference>
<dbReference type="EMBL" id="CP042326">
    <property type="protein sequence ID" value="QDZ38496.1"/>
    <property type="molecule type" value="Genomic_DNA"/>
</dbReference>
<keyword evidence="1" id="KW-0812">Transmembrane</keyword>
<reference evidence="2" key="1">
    <citation type="submission" date="2019-08" db="EMBL/GenBank/DDBJ databases">
        <title>Carotenoids and Carotenoid Binding Proteins in the Halophilic Cyanobacterium Euhalothece sp. ZM00.</title>
        <authorList>
            <person name="Cho S.M."/>
            <person name="Song J.Y."/>
            <person name="Park Y.-I."/>
        </authorList>
    </citation>
    <scope>NUCLEOTIDE SEQUENCE [LARGE SCALE GENOMIC DNA]</scope>
    <source>
        <strain evidence="2">Z-M001</strain>
    </source>
</reference>
<evidence type="ECO:0000256" key="1">
    <source>
        <dbReference type="SAM" id="Phobius"/>
    </source>
</evidence>
<accession>A0A5B8NHX5</accession>
<protein>
    <submittedName>
        <fullName evidence="2">Prepilin-type N-terminal cleavage/methylation domain-containing protein</fullName>
    </submittedName>
</protein>
<dbReference type="PROSITE" id="PS00409">
    <property type="entry name" value="PROKAR_NTER_METHYL"/>
    <property type="match status" value="1"/>
</dbReference>
<dbReference type="Proteomes" id="UP000318453">
    <property type="component" value="Chromosome"/>
</dbReference>
<dbReference type="KEGG" id="enn:FRE64_00170"/>